<dbReference type="GeneTree" id="ENSGT00390000002634"/>
<keyword evidence="7" id="KW-1185">Reference proteome</keyword>
<sequence>MDRHSTLSTGLFLMLPVILEVEVLKLKQMLSRISLVSVSLGISFFQNEISCLNEKGEHVDWFLIYKLPKFTSSGVGSGLNYMYTDAVVKSWVKSTYTVNSTEGALGRTFAQLYQGKGYMSNSTAYILYNDGPPELKYLMLFGHTKGALYFDKSQGFWISHTVPHFPPFPERGFDYPSSGRLYGQTALCITFKYQQLLQISQQLAYYNPRVYNCSMPAVFQADMVVLGKMCEGVTPIVHMNKNLEILVSAGGELFCNFAKSQLFDDDIYTGWVAQELGTDLLAETWQRFPYQLAPNCSLPKHVFNVQNVSLPGPVVFWSHNDHSKWCVSWKYGDGWACLGDLNREATQAKRGGGLLCTQNPAIYSGLRLAVGLYDGC</sequence>
<organism evidence="6 7">
    <name type="scientific">Denticeps clupeoides</name>
    <name type="common">denticle herring</name>
    <dbReference type="NCBI Taxonomy" id="299321"/>
    <lineage>
        <taxon>Eukaryota</taxon>
        <taxon>Metazoa</taxon>
        <taxon>Chordata</taxon>
        <taxon>Craniata</taxon>
        <taxon>Vertebrata</taxon>
        <taxon>Euteleostomi</taxon>
        <taxon>Actinopterygii</taxon>
        <taxon>Neopterygii</taxon>
        <taxon>Teleostei</taxon>
        <taxon>Clupei</taxon>
        <taxon>Clupeiformes</taxon>
        <taxon>Denticipitoidei</taxon>
        <taxon>Denticipitidae</taxon>
        <taxon>Denticeps</taxon>
    </lineage>
</organism>
<dbReference type="Proteomes" id="UP000694580">
    <property type="component" value="Chromosome 13"/>
</dbReference>
<evidence type="ECO:0000256" key="5">
    <source>
        <dbReference type="SAM" id="SignalP"/>
    </source>
</evidence>
<gene>
    <name evidence="6" type="primary">DNASE2B</name>
</gene>
<dbReference type="Pfam" id="PF03265">
    <property type="entry name" value="DNase_II"/>
    <property type="match status" value="1"/>
</dbReference>
<comment type="catalytic activity">
    <reaction evidence="1">
        <text>Endonucleolytic cleavage to nucleoside 3'-phosphates and 3'-phosphooligonucleotide end-products.</text>
        <dbReference type="EC" id="3.1.22.1"/>
    </reaction>
</comment>
<dbReference type="Ensembl" id="ENSDCDT00010061525.1">
    <property type="protein sequence ID" value="ENSDCDP00010051083.1"/>
    <property type="gene ID" value="ENSDCDG00010030147.1"/>
</dbReference>
<dbReference type="GO" id="GO:0004531">
    <property type="term" value="F:deoxyribonuclease II activity"/>
    <property type="evidence" value="ECO:0007669"/>
    <property type="project" value="UniProtKB-EC"/>
</dbReference>
<evidence type="ECO:0000313" key="7">
    <source>
        <dbReference type="Proteomes" id="UP000694580"/>
    </source>
</evidence>
<evidence type="ECO:0000313" key="6">
    <source>
        <dbReference type="Ensembl" id="ENSDCDP00010051083.1"/>
    </source>
</evidence>
<name>A0AAY4E0B3_9TELE</name>
<dbReference type="EC" id="3.1.22.1" evidence="3"/>
<keyword evidence="5" id="KW-0732">Signal</keyword>
<reference evidence="6" key="3">
    <citation type="submission" date="2025-09" db="UniProtKB">
        <authorList>
            <consortium name="Ensembl"/>
        </authorList>
    </citation>
    <scope>IDENTIFICATION</scope>
</reference>
<keyword evidence="4" id="KW-0378">Hydrolase</keyword>
<evidence type="ECO:0000256" key="1">
    <source>
        <dbReference type="ARBA" id="ARBA00000447"/>
    </source>
</evidence>
<dbReference type="GO" id="GO:0006309">
    <property type="term" value="P:apoptotic DNA fragmentation"/>
    <property type="evidence" value="ECO:0007669"/>
    <property type="project" value="TreeGrafter"/>
</dbReference>
<evidence type="ECO:0000256" key="2">
    <source>
        <dbReference type="ARBA" id="ARBA00007527"/>
    </source>
</evidence>
<proteinExistence type="inferred from homology"/>
<dbReference type="PANTHER" id="PTHR10858:SF2">
    <property type="entry name" value="DEOXYRIBONUCLEASE-2-BETA"/>
    <property type="match status" value="1"/>
</dbReference>
<reference evidence="6 7" key="1">
    <citation type="submission" date="2020-06" db="EMBL/GenBank/DDBJ databases">
        <authorList>
            <consortium name="Wellcome Sanger Institute Data Sharing"/>
        </authorList>
    </citation>
    <scope>NUCLEOTIDE SEQUENCE [LARGE SCALE GENOMIC DNA]</scope>
</reference>
<accession>A0AAY4E0B3</accession>
<comment type="similarity">
    <text evidence="2">Belongs to the DNase II family.</text>
</comment>
<protein>
    <recommendedName>
        <fullName evidence="3">deoxyribonuclease II</fullName>
        <ecNumber evidence="3">3.1.22.1</ecNumber>
    </recommendedName>
</protein>
<feature type="signal peptide" evidence="5">
    <location>
        <begin position="1"/>
        <end position="20"/>
    </location>
</feature>
<dbReference type="PANTHER" id="PTHR10858">
    <property type="entry name" value="DEOXYRIBONUCLEASE II"/>
    <property type="match status" value="1"/>
</dbReference>
<evidence type="ECO:0000256" key="3">
    <source>
        <dbReference type="ARBA" id="ARBA00012036"/>
    </source>
</evidence>
<evidence type="ECO:0000256" key="4">
    <source>
        <dbReference type="ARBA" id="ARBA00022801"/>
    </source>
</evidence>
<reference evidence="6" key="2">
    <citation type="submission" date="2025-08" db="UniProtKB">
        <authorList>
            <consortium name="Ensembl"/>
        </authorList>
    </citation>
    <scope>IDENTIFICATION</scope>
</reference>
<feature type="chain" id="PRO_5044217030" description="deoxyribonuclease II" evidence="5">
    <location>
        <begin position="21"/>
        <end position="376"/>
    </location>
</feature>
<dbReference type="InterPro" id="IPR004947">
    <property type="entry name" value="DNase_II"/>
</dbReference>
<dbReference type="AlphaFoldDB" id="A0AAY4E0B3"/>